<proteinExistence type="predicted"/>
<keyword evidence="4 6" id="KW-1133">Transmembrane helix</keyword>
<name>A0ABD4ZA68_9CREN</name>
<accession>A0ABD4ZA68</accession>
<evidence type="ECO:0000256" key="6">
    <source>
        <dbReference type="SAM" id="Phobius"/>
    </source>
</evidence>
<dbReference type="InterPro" id="IPR001123">
    <property type="entry name" value="LeuE-type"/>
</dbReference>
<dbReference type="RefSeq" id="WP_285273972.1">
    <property type="nucleotide sequence ID" value="NZ_JASNVW010000003.1"/>
</dbReference>
<feature type="transmembrane region" description="Helical" evidence="6">
    <location>
        <begin position="114"/>
        <end position="134"/>
    </location>
</feature>
<dbReference type="EMBL" id="JASNVW010000003">
    <property type="protein sequence ID" value="MDK6028988.1"/>
    <property type="molecule type" value="Genomic_DNA"/>
</dbReference>
<evidence type="ECO:0000256" key="3">
    <source>
        <dbReference type="ARBA" id="ARBA00022692"/>
    </source>
</evidence>
<dbReference type="GO" id="GO:0005886">
    <property type="term" value="C:plasma membrane"/>
    <property type="evidence" value="ECO:0007669"/>
    <property type="project" value="UniProtKB-SubCell"/>
</dbReference>
<feature type="transmembrane region" description="Helical" evidence="6">
    <location>
        <begin position="43"/>
        <end position="62"/>
    </location>
</feature>
<dbReference type="PANTHER" id="PTHR38825">
    <property type="entry name" value="LYSINE EXPORTER PROTEIN (LYSE/YGGA)"/>
    <property type="match status" value="1"/>
</dbReference>
<evidence type="ECO:0000256" key="2">
    <source>
        <dbReference type="ARBA" id="ARBA00022475"/>
    </source>
</evidence>
<keyword evidence="3 6" id="KW-0812">Transmembrane</keyword>
<keyword evidence="2" id="KW-1003">Cell membrane</keyword>
<evidence type="ECO:0000256" key="5">
    <source>
        <dbReference type="ARBA" id="ARBA00023136"/>
    </source>
</evidence>
<dbReference type="PANTHER" id="PTHR38825:SF1">
    <property type="entry name" value="TRANSPORTER, LYSE FAMILY"/>
    <property type="match status" value="1"/>
</dbReference>
<protein>
    <submittedName>
        <fullName evidence="7">LysE family transporter</fullName>
    </submittedName>
</protein>
<evidence type="ECO:0000313" key="8">
    <source>
        <dbReference type="Proteomes" id="UP001529235"/>
    </source>
</evidence>
<dbReference type="AlphaFoldDB" id="A0ABD4ZA68"/>
<gene>
    <name evidence="7" type="ORF">QPL79_06390</name>
</gene>
<comment type="subcellular location">
    <subcellularLocation>
        <location evidence="1">Cell membrane</location>
        <topology evidence="1">Multi-pass membrane protein</topology>
    </subcellularLocation>
</comment>
<evidence type="ECO:0000256" key="4">
    <source>
        <dbReference type="ARBA" id="ARBA00022989"/>
    </source>
</evidence>
<feature type="transmembrane region" description="Helical" evidence="6">
    <location>
        <begin position="187"/>
        <end position="205"/>
    </location>
</feature>
<feature type="transmembrane region" description="Helical" evidence="6">
    <location>
        <begin position="146"/>
        <end position="167"/>
    </location>
</feature>
<evidence type="ECO:0000313" key="7">
    <source>
        <dbReference type="EMBL" id="MDK6028988.1"/>
    </source>
</evidence>
<evidence type="ECO:0000256" key="1">
    <source>
        <dbReference type="ARBA" id="ARBA00004651"/>
    </source>
</evidence>
<feature type="transmembrane region" description="Helical" evidence="6">
    <location>
        <begin position="74"/>
        <end position="94"/>
    </location>
</feature>
<dbReference type="Proteomes" id="UP001529235">
    <property type="component" value="Unassembled WGS sequence"/>
</dbReference>
<comment type="caution">
    <text evidence="7">The sequence shown here is derived from an EMBL/GenBank/DDBJ whole genome shotgun (WGS) entry which is preliminary data.</text>
</comment>
<reference evidence="7 8" key="1">
    <citation type="submission" date="2023-05" db="EMBL/GenBank/DDBJ databases">
        <title>A new hyperthermophilic archaea 'Ignisphaera cupida' sp. nov. and description of the family 'Ignisphaeraceae' fam. nov.</title>
        <authorList>
            <person name="Podosokorskaya O.A."/>
            <person name="Elcheninov A.G."/>
            <person name="Klukina A."/>
            <person name="Merkel A.Y."/>
        </authorList>
    </citation>
    <scope>NUCLEOTIDE SEQUENCE [LARGE SCALE GENOMIC DNA]</scope>
    <source>
        <strain evidence="7 8">4213-co</strain>
    </source>
</reference>
<keyword evidence="8" id="KW-1185">Reference proteome</keyword>
<organism evidence="7 8">
    <name type="scientific">Ignisphaera cupida</name>
    <dbReference type="NCBI Taxonomy" id="3050454"/>
    <lineage>
        <taxon>Archaea</taxon>
        <taxon>Thermoproteota</taxon>
        <taxon>Thermoprotei</taxon>
        <taxon>Desulfurococcales</taxon>
        <taxon>Desulfurococcaceae</taxon>
        <taxon>Ignisphaera</taxon>
    </lineage>
</organism>
<dbReference type="Pfam" id="PF01810">
    <property type="entry name" value="LysE"/>
    <property type="match status" value="1"/>
</dbReference>
<sequence>MDKIVSLALQTIMVTPSGALSPGPLTIATMSIGVKSGWRGGALVALGHMLFEFPYILALTTMFSEVNRILSTSIGNVIAVAGVIIILYFAYMLLRDAAKGFNLATRKSHFYGNPIVVGFFFTALNVFFLLWWISIGMTLISTIASLGIFSILVMYPAHVWMDFLWLMAVAEATKKGSKLLSEKGYRVMLGFFGLLLIIFAVNIVLKRFAGLSIIP</sequence>
<keyword evidence="5 6" id="KW-0472">Membrane</keyword>